<reference evidence="6 7" key="1">
    <citation type="submission" date="2019-09" db="EMBL/GenBank/DDBJ databases">
        <authorList>
            <person name="Park J.-S."/>
            <person name="Choi H.-J."/>
        </authorList>
    </citation>
    <scope>NUCLEOTIDE SEQUENCE [LARGE SCALE GENOMIC DNA]</scope>
    <source>
        <strain evidence="6 7">176SS1-4</strain>
    </source>
</reference>
<dbReference type="GO" id="GO:0051082">
    <property type="term" value="F:unfolded protein binding"/>
    <property type="evidence" value="ECO:0007669"/>
    <property type="project" value="InterPro"/>
</dbReference>
<dbReference type="SMART" id="SM00935">
    <property type="entry name" value="OmpH"/>
    <property type="match status" value="1"/>
</dbReference>
<dbReference type="SUPFAM" id="SSF111384">
    <property type="entry name" value="OmpH-like"/>
    <property type="match status" value="1"/>
</dbReference>
<comment type="similarity">
    <text evidence="1">Belongs to the Skp family.</text>
</comment>
<dbReference type="Pfam" id="PF03938">
    <property type="entry name" value="OmpH"/>
    <property type="match status" value="1"/>
</dbReference>
<feature type="coiled-coil region" evidence="3">
    <location>
        <begin position="72"/>
        <end position="129"/>
    </location>
</feature>
<dbReference type="GO" id="GO:0050821">
    <property type="term" value="P:protein stabilization"/>
    <property type="evidence" value="ECO:0007669"/>
    <property type="project" value="TreeGrafter"/>
</dbReference>
<keyword evidence="7" id="KW-1185">Reference proteome</keyword>
<dbReference type="EMBL" id="VYQE01000002">
    <property type="protein sequence ID" value="KAA9008733.1"/>
    <property type="molecule type" value="Genomic_DNA"/>
</dbReference>
<dbReference type="PANTHER" id="PTHR35089">
    <property type="entry name" value="CHAPERONE PROTEIN SKP"/>
    <property type="match status" value="1"/>
</dbReference>
<dbReference type="AlphaFoldDB" id="A0A5J5GM55"/>
<feature type="chain" id="PRO_5023843116" evidence="5">
    <location>
        <begin position="25"/>
        <end position="227"/>
    </location>
</feature>
<evidence type="ECO:0000256" key="2">
    <source>
        <dbReference type="ARBA" id="ARBA00022729"/>
    </source>
</evidence>
<gene>
    <name evidence="6" type="ORF">F3S47_05555</name>
</gene>
<dbReference type="Gene3D" id="3.30.910.20">
    <property type="entry name" value="Skp domain"/>
    <property type="match status" value="1"/>
</dbReference>
<keyword evidence="3" id="KW-0175">Coiled coil</keyword>
<dbReference type="Proteomes" id="UP000326554">
    <property type="component" value="Unassembled WGS sequence"/>
</dbReference>
<evidence type="ECO:0000256" key="1">
    <source>
        <dbReference type="ARBA" id="ARBA00009091"/>
    </source>
</evidence>
<dbReference type="InterPro" id="IPR024930">
    <property type="entry name" value="Skp_dom_sf"/>
</dbReference>
<evidence type="ECO:0000313" key="6">
    <source>
        <dbReference type="EMBL" id="KAA9008733.1"/>
    </source>
</evidence>
<evidence type="ECO:0000256" key="4">
    <source>
        <dbReference type="SAM" id="MobiDB-lite"/>
    </source>
</evidence>
<comment type="caution">
    <text evidence="6">The sequence shown here is derived from an EMBL/GenBank/DDBJ whole genome shotgun (WGS) entry which is preliminary data.</text>
</comment>
<feature type="compositionally biased region" description="Acidic residues" evidence="4">
    <location>
        <begin position="208"/>
        <end position="227"/>
    </location>
</feature>
<evidence type="ECO:0000313" key="7">
    <source>
        <dbReference type="Proteomes" id="UP000326554"/>
    </source>
</evidence>
<dbReference type="PANTHER" id="PTHR35089:SF1">
    <property type="entry name" value="CHAPERONE PROTEIN SKP"/>
    <property type="match status" value="1"/>
</dbReference>
<protein>
    <submittedName>
        <fullName evidence="6">OmpH family outer membrane protein</fullName>
    </submittedName>
</protein>
<feature type="signal peptide" evidence="5">
    <location>
        <begin position="1"/>
        <end position="24"/>
    </location>
</feature>
<feature type="region of interest" description="Disordered" evidence="4">
    <location>
        <begin position="190"/>
        <end position="227"/>
    </location>
</feature>
<proteinExistence type="inferred from homology"/>
<keyword evidence="2 5" id="KW-0732">Signal</keyword>
<evidence type="ECO:0000256" key="5">
    <source>
        <dbReference type="SAM" id="SignalP"/>
    </source>
</evidence>
<dbReference type="RefSeq" id="WP_150444266.1">
    <property type="nucleotide sequence ID" value="NZ_VYQE01000002.1"/>
</dbReference>
<sequence>MPARRAGGLCAALLALLLPGTLPAQQQGNVAEQFPVQGPEVVRSPVLTIDPDRVFSESRFGQHITEEIQAETEALAEENRRIAARLEAEERDLTERRPDIPPEEFRAEAEEFDARVQEIRREQDAKERAIGERVQQAQAAFLGAVRPVLANLMIERGAAVILDRRTVVLGAGAVDITDAAIERIDAEMGEGPGVQALDDLAPAPEIDTVPDPEAELESLPDADPIIE</sequence>
<organism evidence="6 7">
    <name type="scientific">Histidinibacterium aquaticum</name>
    <dbReference type="NCBI Taxonomy" id="2613962"/>
    <lineage>
        <taxon>Bacteria</taxon>
        <taxon>Pseudomonadati</taxon>
        <taxon>Pseudomonadota</taxon>
        <taxon>Alphaproteobacteria</taxon>
        <taxon>Rhodobacterales</taxon>
        <taxon>Paracoccaceae</taxon>
        <taxon>Histidinibacterium</taxon>
    </lineage>
</organism>
<dbReference type="GO" id="GO:0005829">
    <property type="term" value="C:cytosol"/>
    <property type="evidence" value="ECO:0007669"/>
    <property type="project" value="TreeGrafter"/>
</dbReference>
<dbReference type="InterPro" id="IPR005632">
    <property type="entry name" value="Chaperone_Skp"/>
</dbReference>
<evidence type="ECO:0000256" key="3">
    <source>
        <dbReference type="SAM" id="Coils"/>
    </source>
</evidence>
<accession>A0A5J5GM55</accession>
<name>A0A5J5GM55_9RHOB</name>